<dbReference type="AlphaFoldDB" id="A0A0D3BD31"/>
<organism evidence="3 4">
    <name type="scientific">Brassica oleracea var. oleracea</name>
    <dbReference type="NCBI Taxonomy" id="109376"/>
    <lineage>
        <taxon>Eukaryota</taxon>
        <taxon>Viridiplantae</taxon>
        <taxon>Streptophyta</taxon>
        <taxon>Embryophyta</taxon>
        <taxon>Tracheophyta</taxon>
        <taxon>Spermatophyta</taxon>
        <taxon>Magnoliopsida</taxon>
        <taxon>eudicotyledons</taxon>
        <taxon>Gunneridae</taxon>
        <taxon>Pentapetalae</taxon>
        <taxon>rosids</taxon>
        <taxon>malvids</taxon>
        <taxon>Brassicales</taxon>
        <taxon>Brassicaceae</taxon>
        <taxon>Brassiceae</taxon>
        <taxon>Brassica</taxon>
    </lineage>
</organism>
<sequence>MYTTAKSDDSEMSTKVSSKVQGQLKFLMGAYERLSKDADVKEKRFDSLELRVDTLDTKLSSMDSKLDIKFDAVLKALGKQPVRNSSGDRFREDNPADYRHEDLHLANLDIMVRRVEMPSFDGLRSYEWIVDVEYFFNLGRYSKEAKMDMVPLCLQGLVKKWCAWVMRRGGFRSWNDFKQRMIVRFSESIYDEPETRLFAIRQTGSVTDYVSEFEDLSAQVPDLADHHLEMIFYYGLTPEMKEVIRMKDPEGLSNYIAAVLRMESSAFCKVVGTATSGHSHSAKPVHKSSATTFHSNHQSQEKQKQLLLDTKPNKDVASGSKLAQRPRQKYSDAELDNMRHEGVCFKWGAKWSRAHAAVCPNKELRVMTVINGLELEVVTDEDGDEVMVSPMEMPMLKTLSFNSFLGYSSPKTMKLQGKIGNLEMIVLLDSGASHNFISPEVVKRLQLKVFADSSLDVLLGVRSSAAKSDNNRLSGKLFLRPLGESQLNEVSKAEVLAQTEMNENQDPKSWGEEFEKSVLEEASMPESIVVLDSEESGGEEEEATVSLKSRLSLARRGLQCGRP</sequence>
<feature type="domain" description="Retrotransposon gag" evidence="2">
    <location>
        <begin position="149"/>
        <end position="237"/>
    </location>
</feature>
<dbReference type="HOGENOM" id="CLU_484285_0_0_1"/>
<evidence type="ECO:0000256" key="1">
    <source>
        <dbReference type="SAM" id="MobiDB-lite"/>
    </source>
</evidence>
<dbReference type="Proteomes" id="UP000032141">
    <property type="component" value="Chromosome C3"/>
</dbReference>
<feature type="region of interest" description="Disordered" evidence="1">
    <location>
        <begin position="277"/>
        <end position="333"/>
    </location>
</feature>
<dbReference type="InterPro" id="IPR032567">
    <property type="entry name" value="RTL1-rel"/>
</dbReference>
<dbReference type="Pfam" id="PF08284">
    <property type="entry name" value="RVP_2"/>
    <property type="match status" value="1"/>
</dbReference>
<dbReference type="Gramene" id="Bo3g083320.1">
    <property type="protein sequence ID" value="Bo3g083320.1"/>
    <property type="gene ID" value="Bo3g083320"/>
</dbReference>
<dbReference type="EnsemblPlants" id="Bo3g083320.1">
    <property type="protein sequence ID" value="Bo3g083320.1"/>
    <property type="gene ID" value="Bo3g083320"/>
</dbReference>
<name>A0A0D3BD31_BRAOL</name>
<dbReference type="InterPro" id="IPR021109">
    <property type="entry name" value="Peptidase_aspartic_dom_sf"/>
</dbReference>
<accession>A0A0D3BD31</accession>
<protein>
    <recommendedName>
        <fullName evidence="2">Retrotransposon gag domain-containing protein</fullName>
    </recommendedName>
</protein>
<dbReference type="PANTHER" id="PTHR15503:SF22">
    <property type="entry name" value="TRANSPOSON TY3-I GAG POLYPROTEIN"/>
    <property type="match status" value="1"/>
</dbReference>
<keyword evidence="4" id="KW-1185">Reference proteome</keyword>
<reference evidence="3" key="2">
    <citation type="submission" date="2015-03" db="UniProtKB">
        <authorList>
            <consortium name="EnsemblPlants"/>
        </authorList>
    </citation>
    <scope>IDENTIFICATION</scope>
</reference>
<feature type="compositionally biased region" description="Polar residues" evidence="1">
    <location>
        <begin position="288"/>
        <end position="298"/>
    </location>
</feature>
<proteinExistence type="predicted"/>
<evidence type="ECO:0000313" key="3">
    <source>
        <dbReference type="EnsemblPlants" id="Bo3g083320.1"/>
    </source>
</evidence>
<dbReference type="Pfam" id="PF03732">
    <property type="entry name" value="Retrotrans_gag"/>
    <property type="match status" value="1"/>
</dbReference>
<dbReference type="Gene3D" id="2.40.70.10">
    <property type="entry name" value="Acid Proteases"/>
    <property type="match status" value="1"/>
</dbReference>
<evidence type="ECO:0000259" key="2">
    <source>
        <dbReference type="Pfam" id="PF03732"/>
    </source>
</evidence>
<evidence type="ECO:0000313" key="4">
    <source>
        <dbReference type="Proteomes" id="UP000032141"/>
    </source>
</evidence>
<dbReference type="CDD" id="cd00303">
    <property type="entry name" value="retropepsin_like"/>
    <property type="match status" value="1"/>
</dbReference>
<reference evidence="3 4" key="1">
    <citation type="journal article" date="2014" name="Genome Biol.">
        <title>Transcriptome and methylome profiling reveals relics of genome dominance in the mesopolyploid Brassica oleracea.</title>
        <authorList>
            <person name="Parkin I.A."/>
            <person name="Koh C."/>
            <person name="Tang H."/>
            <person name="Robinson S.J."/>
            <person name="Kagale S."/>
            <person name="Clarke W.E."/>
            <person name="Town C.D."/>
            <person name="Nixon J."/>
            <person name="Krishnakumar V."/>
            <person name="Bidwell S.L."/>
            <person name="Denoeud F."/>
            <person name="Belcram H."/>
            <person name="Links M.G."/>
            <person name="Just J."/>
            <person name="Clarke C."/>
            <person name="Bender T."/>
            <person name="Huebert T."/>
            <person name="Mason A.S."/>
            <person name="Pires J.C."/>
            <person name="Barker G."/>
            <person name="Moore J."/>
            <person name="Walley P.G."/>
            <person name="Manoli S."/>
            <person name="Batley J."/>
            <person name="Edwards D."/>
            <person name="Nelson M.N."/>
            <person name="Wang X."/>
            <person name="Paterson A.H."/>
            <person name="King G."/>
            <person name="Bancroft I."/>
            <person name="Chalhoub B."/>
            <person name="Sharpe A.G."/>
        </authorList>
    </citation>
    <scope>NUCLEOTIDE SEQUENCE</scope>
    <source>
        <strain evidence="3 4">cv. TO1000</strain>
    </source>
</reference>
<dbReference type="InterPro" id="IPR005162">
    <property type="entry name" value="Retrotrans_gag_dom"/>
</dbReference>
<dbReference type="PANTHER" id="PTHR15503">
    <property type="entry name" value="LDOC1 RELATED"/>
    <property type="match status" value="1"/>
</dbReference>